<proteinExistence type="predicted"/>
<dbReference type="GO" id="GO:0003677">
    <property type="term" value="F:DNA binding"/>
    <property type="evidence" value="ECO:0007669"/>
    <property type="project" value="InterPro"/>
</dbReference>
<accession>A0A9D2SYV6</accession>
<dbReference type="PANTHER" id="PTHR34825">
    <property type="entry name" value="CONSERVED PROTEIN, WITH A WEAK D-GALACTARATE DEHYDRATASE/ALTRONATE HYDROLASE DOMAIN"/>
    <property type="match status" value="1"/>
</dbReference>
<dbReference type="EMBL" id="DWWK01000143">
    <property type="protein sequence ID" value="HJC39181.1"/>
    <property type="molecule type" value="Genomic_DNA"/>
</dbReference>
<reference evidence="2" key="2">
    <citation type="submission" date="2021-04" db="EMBL/GenBank/DDBJ databases">
        <authorList>
            <person name="Gilroy R."/>
        </authorList>
    </citation>
    <scope>NUCLEOTIDE SEQUENCE</scope>
    <source>
        <strain evidence="2">ChiGjej1B1-1692</strain>
    </source>
</reference>
<dbReference type="SMART" id="SM00530">
    <property type="entry name" value="HTH_XRE"/>
    <property type="match status" value="1"/>
</dbReference>
<name>A0A9D2SYV6_9FIRM</name>
<evidence type="ECO:0000313" key="2">
    <source>
        <dbReference type="EMBL" id="HJC39181.1"/>
    </source>
</evidence>
<sequence length="663" mass="76776">MKTEFHKYLTVFRKQRGYTQAQLADKLGISRSTYANYESGSRSPDFETLERISDILNCTLDELFGRQRETEEGNHENLCGGYTETACESVTPYRAEGEKSRRQSKRKLLIGAQDFRYLRERNAYYVDKTQFVEQFLDSWYQVTLITRPRRFGKTLNMSMLAEFLDCTKDSEALFKGTKISKSEVIDEINQYPVVFLSFLNVRGDTPHEMIQQLTVALQGEYARYYPIINAGTLTKEQKRVFDQNYLCLCQNDSPEEKAGCLTHAIADLCQVLETYYNKKVYLLIDEYDTPFIAANSGGYYSQVRGLLAGMLSSALKGSSSLEKAVLTGIQRVAKENIFSGLNNLIVCTIADPDYDDCFGFTEDEVKELLAYCGMEFTESIREMYDGYRIGKADVYNPWSVSCYAARRELQSYWVNTSENSILKDALGERGRSFAEDYDKLIEQGAVEAEVELSAAYYEKPGDAALWGLLINAGMLTISEKIDENRYRLRVPNQEVWKAFGELTSYYLRKRESMSFFSEKYSELMDQFGISKKMVLSTAENNIVSSRMMSVIQINGKLYFQTDKTFRKYRQIVQNPNVSLCIDNIQIEGRCKEIGRPLENNEFLQKFQRCFPDSYKRYSLLENEVLFEMTPTYIERWVYIDSVPFIEIYDVSNEEYRLDEYKGR</sequence>
<reference evidence="2" key="1">
    <citation type="journal article" date="2021" name="PeerJ">
        <title>Extensive microbial diversity within the chicken gut microbiome revealed by metagenomics and culture.</title>
        <authorList>
            <person name="Gilroy R."/>
            <person name="Ravi A."/>
            <person name="Getino M."/>
            <person name="Pursley I."/>
            <person name="Horton D.L."/>
            <person name="Alikhan N.F."/>
            <person name="Baker D."/>
            <person name="Gharbi K."/>
            <person name="Hall N."/>
            <person name="Watson M."/>
            <person name="Adriaenssens E.M."/>
            <person name="Foster-Nyarko E."/>
            <person name="Jarju S."/>
            <person name="Secka A."/>
            <person name="Antonio M."/>
            <person name="Oren A."/>
            <person name="Chaudhuri R.R."/>
            <person name="La Ragione R."/>
            <person name="Hildebrand F."/>
            <person name="Pallen M.J."/>
        </authorList>
    </citation>
    <scope>NUCLEOTIDE SEQUENCE</scope>
    <source>
        <strain evidence="2">ChiGjej1B1-1692</strain>
    </source>
</reference>
<dbReference type="Pfam" id="PF09820">
    <property type="entry name" value="AAA-ATPase_like"/>
    <property type="match status" value="1"/>
</dbReference>
<evidence type="ECO:0000259" key="1">
    <source>
        <dbReference type="PROSITE" id="PS50943"/>
    </source>
</evidence>
<dbReference type="InterPro" id="IPR001387">
    <property type="entry name" value="Cro/C1-type_HTH"/>
</dbReference>
<dbReference type="InterPro" id="IPR011576">
    <property type="entry name" value="Pyridox_Oxase_N"/>
</dbReference>
<dbReference type="SUPFAM" id="SSF47413">
    <property type="entry name" value="lambda repressor-like DNA-binding domains"/>
    <property type="match status" value="1"/>
</dbReference>
<dbReference type="CDD" id="cd00093">
    <property type="entry name" value="HTH_XRE"/>
    <property type="match status" value="1"/>
</dbReference>
<dbReference type="AlphaFoldDB" id="A0A9D2SYV6"/>
<dbReference type="PROSITE" id="PS50943">
    <property type="entry name" value="HTH_CROC1"/>
    <property type="match status" value="1"/>
</dbReference>
<dbReference type="Pfam" id="PF01381">
    <property type="entry name" value="HTH_3"/>
    <property type="match status" value="1"/>
</dbReference>
<protein>
    <submittedName>
        <fullName evidence="2">AAA family ATPase</fullName>
    </submittedName>
</protein>
<dbReference type="SUPFAM" id="SSF50475">
    <property type="entry name" value="FMN-binding split barrel"/>
    <property type="match status" value="1"/>
</dbReference>
<gene>
    <name evidence="2" type="ORF">H9757_09010</name>
</gene>
<dbReference type="Gene3D" id="1.10.260.40">
    <property type="entry name" value="lambda repressor-like DNA-binding domains"/>
    <property type="match status" value="1"/>
</dbReference>
<dbReference type="Gene3D" id="2.30.110.10">
    <property type="entry name" value="Electron Transport, Fmn-binding Protein, Chain A"/>
    <property type="match status" value="1"/>
</dbReference>
<dbReference type="InterPro" id="IPR010982">
    <property type="entry name" value="Lambda_DNA-bd_dom_sf"/>
</dbReference>
<dbReference type="Proteomes" id="UP000823894">
    <property type="component" value="Unassembled WGS sequence"/>
</dbReference>
<comment type="caution">
    <text evidence="2">The sequence shown here is derived from an EMBL/GenBank/DDBJ whole genome shotgun (WGS) entry which is preliminary data.</text>
</comment>
<organism evidence="2 3">
    <name type="scientific">Candidatus Mediterraneibacter faecigallinarum</name>
    <dbReference type="NCBI Taxonomy" id="2838669"/>
    <lineage>
        <taxon>Bacteria</taxon>
        <taxon>Bacillati</taxon>
        <taxon>Bacillota</taxon>
        <taxon>Clostridia</taxon>
        <taxon>Lachnospirales</taxon>
        <taxon>Lachnospiraceae</taxon>
        <taxon>Mediterraneibacter</taxon>
    </lineage>
</organism>
<evidence type="ECO:0000313" key="3">
    <source>
        <dbReference type="Proteomes" id="UP000823894"/>
    </source>
</evidence>
<feature type="domain" description="HTH cro/C1-type" evidence="1">
    <location>
        <begin position="9"/>
        <end position="63"/>
    </location>
</feature>
<dbReference type="InterPro" id="IPR018631">
    <property type="entry name" value="AAA-ATPase-like_dom"/>
</dbReference>
<dbReference type="Pfam" id="PF01243">
    <property type="entry name" value="PNPOx_N"/>
    <property type="match status" value="1"/>
</dbReference>
<dbReference type="InterPro" id="IPR012349">
    <property type="entry name" value="Split_barrel_FMN-bd"/>
</dbReference>
<dbReference type="PANTHER" id="PTHR34825:SF1">
    <property type="entry name" value="AAA-ATPASE-LIKE DOMAIN-CONTAINING PROTEIN"/>
    <property type="match status" value="1"/>
</dbReference>